<dbReference type="PROSITE" id="PS00965">
    <property type="entry name" value="PMI_I_1"/>
    <property type="match status" value="1"/>
</dbReference>
<keyword evidence="5 11" id="KW-0479">Metal-binding</keyword>
<dbReference type="OrthoDB" id="6605218at2759"/>
<dbReference type="PANTHER" id="PTHR10309:SF0">
    <property type="entry name" value="MANNOSE-6-PHOSPHATE ISOMERASE"/>
    <property type="match status" value="1"/>
</dbReference>
<proteinExistence type="inferred from homology"/>
<evidence type="ECO:0000256" key="12">
    <source>
        <dbReference type="RuleBase" id="RU004248"/>
    </source>
</evidence>
<keyword evidence="7" id="KW-0413">Isomerase</keyword>
<sequence length="411" mass="45474">MEVVRIECAIKNYHWGKFGCDSKVAQFAKSNVQEFTVEEGKPYAELWMGTLPTGPSVIKSSGMLLSDYISKNPACLGSTILNQFQEQLPFLFKVLSVNKSLSIQAHPNKKHAEELNRKCPEKYGDPNHKPEMALALTDFEGMCGFRPFSQFQAFVRGVEELSAVIGEDAVKKVNDTQLADLEGVKSAIKQSFTCLMRCESSRIEEQITKLVGRLADVSTDIPCIDDSLRELILRLNEQFPGDVGIFSAFFLNHMKLKPGEAMFLAANLPHAYLSGDCIECMAKSDNVVRAGLTPKFKDVDTLVEMLDYTPKAMEENIMSYTQGEDDSNVKVFQPPVPDFAVHSIQIPAHQLYNLTTENSASIVIVTAGEGQIPSLGEINAGHTMFIPAREGVSIQTSSDMTLYRALCLPQI</sequence>
<dbReference type="InterPro" id="IPR014710">
    <property type="entry name" value="RmlC-like_jellyroll"/>
</dbReference>
<dbReference type="GO" id="GO:0008270">
    <property type="term" value="F:zinc ion binding"/>
    <property type="evidence" value="ECO:0007669"/>
    <property type="project" value="InterPro"/>
</dbReference>
<feature type="binding site" evidence="11">
    <location>
        <position position="131"/>
    </location>
    <ligand>
        <name>Zn(2+)</name>
        <dbReference type="ChEBI" id="CHEBI:29105"/>
    </ligand>
</feature>
<feature type="binding site" evidence="11">
    <location>
        <position position="106"/>
    </location>
    <ligand>
        <name>Zn(2+)</name>
        <dbReference type="ChEBI" id="CHEBI:29105"/>
    </ligand>
</feature>
<dbReference type="UniPathway" id="UPA00126">
    <property type="reaction ID" value="UER00423"/>
</dbReference>
<comment type="caution">
    <text evidence="15">The sequence shown here is derived from an EMBL/GenBank/DDBJ whole genome shotgun (WGS) entry which is preliminary data.</text>
</comment>
<dbReference type="AlphaFoldDB" id="A0A7J7K0Z2"/>
<evidence type="ECO:0000256" key="2">
    <source>
        <dbReference type="ARBA" id="ARBA00004666"/>
    </source>
</evidence>
<dbReference type="GO" id="GO:0004476">
    <property type="term" value="F:mannose-6-phosphate isomerase activity"/>
    <property type="evidence" value="ECO:0007669"/>
    <property type="project" value="UniProtKB-EC"/>
</dbReference>
<dbReference type="Pfam" id="PF20511">
    <property type="entry name" value="PMI_typeI_cat"/>
    <property type="match status" value="1"/>
</dbReference>
<keyword evidence="16" id="KW-1185">Reference proteome</keyword>
<evidence type="ECO:0000256" key="3">
    <source>
        <dbReference type="ARBA" id="ARBA00010772"/>
    </source>
</evidence>
<evidence type="ECO:0000256" key="5">
    <source>
        <dbReference type="ARBA" id="ARBA00022723"/>
    </source>
</evidence>
<dbReference type="InterPro" id="IPR001250">
    <property type="entry name" value="Man6P_Isoase-1"/>
</dbReference>
<evidence type="ECO:0000256" key="9">
    <source>
        <dbReference type="ARBA" id="ARBA00030762"/>
    </source>
</evidence>
<evidence type="ECO:0000256" key="11">
    <source>
        <dbReference type="PIRSR" id="PIRSR001480-2"/>
    </source>
</evidence>
<dbReference type="InterPro" id="IPR046457">
    <property type="entry name" value="PMI_typeI_cat"/>
</dbReference>
<evidence type="ECO:0000259" key="13">
    <source>
        <dbReference type="Pfam" id="PF20511"/>
    </source>
</evidence>
<dbReference type="Proteomes" id="UP000593567">
    <property type="component" value="Unassembled WGS sequence"/>
</dbReference>
<dbReference type="CDD" id="cd07011">
    <property type="entry name" value="cupin_PMI_type_I_N"/>
    <property type="match status" value="1"/>
</dbReference>
<dbReference type="PRINTS" id="PR00714">
    <property type="entry name" value="MAN6PISMRASE"/>
</dbReference>
<evidence type="ECO:0000259" key="14">
    <source>
        <dbReference type="Pfam" id="PF20512"/>
    </source>
</evidence>
<dbReference type="PIRSF" id="PIRSF001480">
    <property type="entry name" value="Mannose-6-phosphate_isomerase"/>
    <property type="match status" value="1"/>
</dbReference>
<dbReference type="FunFam" id="2.60.120.10:FF:000044">
    <property type="entry name" value="Mannose-6-phosphate isomerase"/>
    <property type="match status" value="1"/>
</dbReference>
<evidence type="ECO:0000313" key="15">
    <source>
        <dbReference type="EMBL" id="KAF6032310.1"/>
    </source>
</evidence>
<feature type="binding site" evidence="11">
    <location>
        <position position="104"/>
    </location>
    <ligand>
        <name>Zn(2+)</name>
        <dbReference type="ChEBI" id="CHEBI:29105"/>
    </ligand>
</feature>
<feature type="binding site" evidence="11">
    <location>
        <position position="270"/>
    </location>
    <ligand>
        <name>Zn(2+)</name>
        <dbReference type="ChEBI" id="CHEBI:29105"/>
    </ligand>
</feature>
<dbReference type="NCBIfam" id="TIGR00218">
    <property type="entry name" value="manA"/>
    <property type="match status" value="1"/>
</dbReference>
<dbReference type="Gene3D" id="1.10.441.10">
    <property type="entry name" value="Phosphomannose Isomerase, domain 2"/>
    <property type="match status" value="1"/>
</dbReference>
<dbReference type="Pfam" id="PF20512">
    <property type="entry name" value="PMI_typeI_hel"/>
    <property type="match status" value="1"/>
</dbReference>
<comment type="similarity">
    <text evidence="3">Belongs to the mannose-6-phosphate isomerase type 1 family.</text>
</comment>
<dbReference type="PANTHER" id="PTHR10309">
    <property type="entry name" value="MANNOSE-6-PHOSPHATE ISOMERASE"/>
    <property type="match status" value="1"/>
</dbReference>
<gene>
    <name evidence="15" type="ORF">EB796_009385</name>
</gene>
<dbReference type="GO" id="GO:0009298">
    <property type="term" value="P:GDP-mannose biosynthetic process"/>
    <property type="evidence" value="ECO:0007669"/>
    <property type="project" value="UniProtKB-UniPathway"/>
</dbReference>
<organism evidence="15 16">
    <name type="scientific">Bugula neritina</name>
    <name type="common">Brown bryozoan</name>
    <name type="synonym">Sertularia neritina</name>
    <dbReference type="NCBI Taxonomy" id="10212"/>
    <lineage>
        <taxon>Eukaryota</taxon>
        <taxon>Metazoa</taxon>
        <taxon>Spiralia</taxon>
        <taxon>Lophotrochozoa</taxon>
        <taxon>Bryozoa</taxon>
        <taxon>Gymnolaemata</taxon>
        <taxon>Cheilostomatida</taxon>
        <taxon>Flustrina</taxon>
        <taxon>Buguloidea</taxon>
        <taxon>Bugulidae</taxon>
        <taxon>Bugula</taxon>
    </lineage>
</organism>
<dbReference type="Gene3D" id="2.60.120.10">
    <property type="entry name" value="Jelly Rolls"/>
    <property type="match status" value="2"/>
</dbReference>
<comment type="pathway">
    <text evidence="2 12">Nucleotide-sugar biosynthesis; GDP-alpha-D-mannose biosynthesis; alpha-D-mannose 1-phosphate from D-fructose 6-phosphate: step 1/2.</text>
</comment>
<evidence type="ECO:0000256" key="10">
    <source>
        <dbReference type="PIRSR" id="PIRSR001480-1"/>
    </source>
</evidence>
<protein>
    <recommendedName>
        <fullName evidence="4">mannose-6-phosphate isomerase</fullName>
        <ecNumber evidence="4">5.3.1.8</ecNumber>
    </recommendedName>
    <alternativeName>
        <fullName evidence="8">Phosphohexomutase</fullName>
    </alternativeName>
    <alternativeName>
        <fullName evidence="9">Phosphomannose isomerase</fullName>
    </alternativeName>
</protein>
<feature type="domain" description="Phosphomannose isomerase type I catalytic" evidence="13">
    <location>
        <begin position="4"/>
        <end position="147"/>
    </location>
</feature>
<dbReference type="InterPro" id="IPR018050">
    <property type="entry name" value="Pmannose_isomerase-type1_CS"/>
</dbReference>
<evidence type="ECO:0000256" key="1">
    <source>
        <dbReference type="ARBA" id="ARBA00000757"/>
    </source>
</evidence>
<name>A0A7J7K0Z2_BUGNE</name>
<comment type="cofactor">
    <cofactor evidence="11">
        <name>Zn(2+)</name>
        <dbReference type="ChEBI" id="CHEBI:29105"/>
    </cofactor>
    <text evidence="11">Binds 1 zinc ion per subunit.</text>
</comment>
<dbReference type="InterPro" id="IPR046458">
    <property type="entry name" value="PMI_typeI_hel"/>
</dbReference>
<feature type="active site" evidence="10">
    <location>
        <position position="289"/>
    </location>
</feature>
<evidence type="ECO:0000256" key="7">
    <source>
        <dbReference type="ARBA" id="ARBA00023235"/>
    </source>
</evidence>
<dbReference type="GO" id="GO:0005829">
    <property type="term" value="C:cytosol"/>
    <property type="evidence" value="ECO:0007669"/>
    <property type="project" value="TreeGrafter"/>
</dbReference>
<evidence type="ECO:0000256" key="4">
    <source>
        <dbReference type="ARBA" id="ARBA00011956"/>
    </source>
</evidence>
<feature type="domain" description="Phosphomannose isomerase type I helical insertion" evidence="14">
    <location>
        <begin position="165"/>
        <end position="251"/>
    </location>
</feature>
<dbReference type="GO" id="GO:0005975">
    <property type="term" value="P:carbohydrate metabolic process"/>
    <property type="evidence" value="ECO:0007669"/>
    <property type="project" value="InterPro"/>
</dbReference>
<reference evidence="15" key="1">
    <citation type="submission" date="2020-06" db="EMBL/GenBank/DDBJ databases">
        <title>Draft genome of Bugula neritina, a colonial animal packing powerful symbionts and potential medicines.</title>
        <authorList>
            <person name="Rayko M."/>
        </authorList>
    </citation>
    <scope>NUCLEOTIDE SEQUENCE [LARGE SCALE GENOMIC DNA]</scope>
    <source>
        <strain evidence="15">Kwan_BN1</strain>
    </source>
</reference>
<evidence type="ECO:0000313" key="16">
    <source>
        <dbReference type="Proteomes" id="UP000593567"/>
    </source>
</evidence>
<comment type="catalytic activity">
    <reaction evidence="1">
        <text>D-mannose 6-phosphate = D-fructose 6-phosphate</text>
        <dbReference type="Rhea" id="RHEA:12356"/>
        <dbReference type="ChEBI" id="CHEBI:58735"/>
        <dbReference type="ChEBI" id="CHEBI:61527"/>
        <dbReference type="EC" id="5.3.1.8"/>
    </reaction>
</comment>
<dbReference type="InterPro" id="IPR016305">
    <property type="entry name" value="Mannose-6-P_Isomerase"/>
</dbReference>
<evidence type="ECO:0000256" key="8">
    <source>
        <dbReference type="ARBA" id="ARBA00029741"/>
    </source>
</evidence>
<dbReference type="PROSITE" id="PS00966">
    <property type="entry name" value="PMI_I_2"/>
    <property type="match status" value="1"/>
</dbReference>
<dbReference type="InterPro" id="IPR011051">
    <property type="entry name" value="RmlC_Cupin_sf"/>
</dbReference>
<evidence type="ECO:0000256" key="6">
    <source>
        <dbReference type="ARBA" id="ARBA00022833"/>
    </source>
</evidence>
<dbReference type="EMBL" id="VXIV02001515">
    <property type="protein sequence ID" value="KAF6032310.1"/>
    <property type="molecule type" value="Genomic_DNA"/>
</dbReference>
<dbReference type="EC" id="5.3.1.8" evidence="4"/>
<dbReference type="SUPFAM" id="SSF51182">
    <property type="entry name" value="RmlC-like cupins"/>
    <property type="match status" value="1"/>
</dbReference>
<keyword evidence="6 11" id="KW-0862">Zinc</keyword>
<accession>A0A7J7K0Z2</accession>